<dbReference type="RefSeq" id="WP_210659473.1">
    <property type="nucleotide sequence ID" value="NZ_JAGKSP010000006.1"/>
</dbReference>
<dbReference type="Gene3D" id="3.90.79.10">
    <property type="entry name" value="Nucleoside Triphosphate Pyrophosphohydrolase"/>
    <property type="match status" value="1"/>
</dbReference>
<dbReference type="CDD" id="cd02883">
    <property type="entry name" value="NUDIX_Hydrolase"/>
    <property type="match status" value="1"/>
</dbReference>
<dbReference type="InterPro" id="IPR020476">
    <property type="entry name" value="Nudix_hydrolase"/>
</dbReference>
<dbReference type="PANTHER" id="PTHR43046:SF15">
    <property type="entry name" value="MUTT_NUDIX FAMILY PROTEIN"/>
    <property type="match status" value="1"/>
</dbReference>
<comment type="similarity">
    <text evidence="3">Belongs to the Nudix hydrolase family.</text>
</comment>
<comment type="cofactor">
    <cofactor evidence="1">
        <name>Mg(2+)</name>
        <dbReference type="ChEBI" id="CHEBI:18420"/>
    </cofactor>
</comment>
<dbReference type="PRINTS" id="PR00502">
    <property type="entry name" value="NUDIXFAMILY"/>
</dbReference>
<sequence>MQLLRTITDSDFDGGNPELMQRVSRHASRGVLVNDHLQVAMMYMTKLKLYKLPGGGVEEGEDVADAFLREIREETGCMATILHELGYIDEHKNRNQFFQRSYSYIAKVVDLPGATSLTDNEIMLGMQVKWVHINQAIVFMNSAVSDYSTRYMMLRDRIILEEATQWLKKNTNLHRGI</sequence>
<dbReference type="InterPro" id="IPR020084">
    <property type="entry name" value="NUDIX_hydrolase_CS"/>
</dbReference>
<dbReference type="InterPro" id="IPR000086">
    <property type="entry name" value="NUDIX_hydrolase_dom"/>
</dbReference>
<dbReference type="PANTHER" id="PTHR43046">
    <property type="entry name" value="GDP-MANNOSE MANNOSYL HYDROLASE"/>
    <property type="match status" value="1"/>
</dbReference>
<dbReference type="PROSITE" id="PS00893">
    <property type="entry name" value="NUDIX_BOX"/>
    <property type="match status" value="1"/>
</dbReference>
<accession>A0ABS5CET5</accession>
<name>A0ABS5CET5_9BACL</name>
<evidence type="ECO:0000313" key="6">
    <source>
        <dbReference type="Proteomes" id="UP000673394"/>
    </source>
</evidence>
<dbReference type="PROSITE" id="PS51462">
    <property type="entry name" value="NUDIX"/>
    <property type="match status" value="1"/>
</dbReference>
<evidence type="ECO:0000256" key="2">
    <source>
        <dbReference type="ARBA" id="ARBA00022801"/>
    </source>
</evidence>
<keyword evidence="6" id="KW-1185">Reference proteome</keyword>
<organism evidence="5 6">
    <name type="scientific">Paenibacillus lignilyticus</name>
    <dbReference type="NCBI Taxonomy" id="1172615"/>
    <lineage>
        <taxon>Bacteria</taxon>
        <taxon>Bacillati</taxon>
        <taxon>Bacillota</taxon>
        <taxon>Bacilli</taxon>
        <taxon>Bacillales</taxon>
        <taxon>Paenibacillaceae</taxon>
        <taxon>Paenibacillus</taxon>
    </lineage>
</organism>
<evidence type="ECO:0000256" key="1">
    <source>
        <dbReference type="ARBA" id="ARBA00001946"/>
    </source>
</evidence>
<protein>
    <submittedName>
        <fullName evidence="5">NUDIX domain-containing protein</fullName>
    </submittedName>
</protein>
<keyword evidence="2 3" id="KW-0378">Hydrolase</keyword>
<comment type="caution">
    <text evidence="5">The sequence shown here is derived from an EMBL/GenBank/DDBJ whole genome shotgun (WGS) entry which is preliminary data.</text>
</comment>
<evidence type="ECO:0000259" key="4">
    <source>
        <dbReference type="PROSITE" id="PS51462"/>
    </source>
</evidence>
<dbReference type="SUPFAM" id="SSF55811">
    <property type="entry name" value="Nudix"/>
    <property type="match status" value="1"/>
</dbReference>
<gene>
    <name evidence="5" type="ORF">I8J30_16390</name>
</gene>
<dbReference type="Proteomes" id="UP000673394">
    <property type="component" value="Unassembled WGS sequence"/>
</dbReference>
<evidence type="ECO:0000313" key="5">
    <source>
        <dbReference type="EMBL" id="MBP3964295.1"/>
    </source>
</evidence>
<dbReference type="EMBL" id="JAGKSP010000006">
    <property type="protein sequence ID" value="MBP3964295.1"/>
    <property type="molecule type" value="Genomic_DNA"/>
</dbReference>
<evidence type="ECO:0000256" key="3">
    <source>
        <dbReference type="RuleBase" id="RU003476"/>
    </source>
</evidence>
<feature type="domain" description="Nudix hydrolase" evidence="4">
    <location>
        <begin position="24"/>
        <end position="154"/>
    </location>
</feature>
<reference evidence="5 6" key="1">
    <citation type="submission" date="2021-04" db="EMBL/GenBank/DDBJ databases">
        <title>Paenibacillus sp. DLE-14 whole genome sequence.</title>
        <authorList>
            <person name="Ham Y.J."/>
        </authorList>
    </citation>
    <scope>NUCLEOTIDE SEQUENCE [LARGE SCALE GENOMIC DNA]</scope>
    <source>
        <strain evidence="5 6">DLE-14</strain>
    </source>
</reference>
<dbReference type="InterPro" id="IPR015797">
    <property type="entry name" value="NUDIX_hydrolase-like_dom_sf"/>
</dbReference>
<dbReference type="Pfam" id="PF00293">
    <property type="entry name" value="NUDIX"/>
    <property type="match status" value="1"/>
</dbReference>
<proteinExistence type="inferred from homology"/>